<dbReference type="NCBIfam" id="NF006056">
    <property type="entry name" value="PRK08204.1"/>
    <property type="match status" value="1"/>
</dbReference>
<dbReference type="HOGENOM" id="CLU_012358_2_3_1"/>
<feature type="region of interest" description="Disordered" evidence="2">
    <location>
        <begin position="166"/>
        <end position="187"/>
    </location>
</feature>
<protein>
    <recommendedName>
        <fullName evidence="3">Amidohydrolase-related domain-containing protein</fullName>
    </recommendedName>
</protein>
<dbReference type="InterPro" id="IPR050287">
    <property type="entry name" value="MTA/SAH_deaminase"/>
</dbReference>
<dbReference type="InterPro" id="IPR011059">
    <property type="entry name" value="Metal-dep_hydrolase_composite"/>
</dbReference>
<dbReference type="PANTHER" id="PTHR43794">
    <property type="entry name" value="AMINOHYDROLASE SSNA-RELATED"/>
    <property type="match status" value="1"/>
</dbReference>
<dbReference type="InterPro" id="IPR006680">
    <property type="entry name" value="Amidohydro-rel"/>
</dbReference>
<evidence type="ECO:0000256" key="1">
    <source>
        <dbReference type="ARBA" id="ARBA00022801"/>
    </source>
</evidence>
<evidence type="ECO:0000256" key="2">
    <source>
        <dbReference type="SAM" id="MobiDB-lite"/>
    </source>
</evidence>
<keyword evidence="1" id="KW-0378">Hydrolase</keyword>
<dbReference type="Proteomes" id="UP000031575">
    <property type="component" value="Unassembled WGS sequence"/>
</dbReference>
<sequence>MSRSWMFRNATVLSVDETIGTVPNCDVYVEDGVIKEVGPKLELPPSGKADVEVIDATNAILSPGFVDTHHHMWQTQLRTITGDFTLTDYVVNIRNRYGSTYTPDDVFLGNLCGALESLDSGITCVLDHSHIMNSPAHSDAAVEGLKASRIRGCFCYGLYVNPAPSDPATSKGTQRAEQTAEEEKAEGKWRYNDAARLRKTAFSPSNAHTDLLRFGFAPTEVERAPLEQSVDELLYGRSLGAALITAHVAMGTYDTGSHIVRGLAERNLLGPDLVFSHGTCLAPDEIQAISQAGSSISSTPDTELQMGMGRPIAIAAEAQGCTTSLGVDIVSNSPGDMFVQMRLLLQSQRYANDGDLPPAPTKMTVTCAEVLRIATLGGAKAMGVGEVTGSITPGKKADLLLTRCDSLRMTPVHQPEVALVLYANSSDIDSVFVDGVRVKKDGKILPASGRAELDWPVLRERLRASAAGIMERSNLIPLHENDSNVHAYYKLGAVSK</sequence>
<proteinExistence type="predicted"/>
<dbReference type="EMBL" id="AWTV01000010">
    <property type="protein sequence ID" value="KIH87587.1"/>
    <property type="molecule type" value="Genomic_DNA"/>
</dbReference>
<organism evidence="4 5">
    <name type="scientific">Sporothrix brasiliensis 5110</name>
    <dbReference type="NCBI Taxonomy" id="1398154"/>
    <lineage>
        <taxon>Eukaryota</taxon>
        <taxon>Fungi</taxon>
        <taxon>Dikarya</taxon>
        <taxon>Ascomycota</taxon>
        <taxon>Pezizomycotina</taxon>
        <taxon>Sordariomycetes</taxon>
        <taxon>Sordariomycetidae</taxon>
        <taxon>Ophiostomatales</taxon>
        <taxon>Ophiostomataceae</taxon>
        <taxon>Sporothrix</taxon>
    </lineage>
</organism>
<gene>
    <name evidence="4" type="ORF">SPBR_04967</name>
</gene>
<reference evidence="4 5" key="1">
    <citation type="journal article" date="2014" name="BMC Genomics">
        <title>Comparative genomics of the major fungal agents of human and animal Sporotrichosis: Sporothrix schenckii and Sporothrix brasiliensis.</title>
        <authorList>
            <person name="Teixeira M.M."/>
            <person name="de Almeida L.G."/>
            <person name="Kubitschek-Barreira P."/>
            <person name="Alves F.L."/>
            <person name="Kioshima E.S."/>
            <person name="Abadio A.K."/>
            <person name="Fernandes L."/>
            <person name="Derengowski L.S."/>
            <person name="Ferreira K.S."/>
            <person name="Souza R.C."/>
            <person name="Ruiz J.C."/>
            <person name="de Andrade N.C."/>
            <person name="Paes H.C."/>
            <person name="Nicola A.M."/>
            <person name="Albuquerque P."/>
            <person name="Gerber A.L."/>
            <person name="Martins V.P."/>
            <person name="Peconick L.D."/>
            <person name="Neto A.V."/>
            <person name="Chaucanez C.B."/>
            <person name="Silva P.A."/>
            <person name="Cunha O.L."/>
            <person name="de Oliveira F.F."/>
            <person name="dos Santos T.C."/>
            <person name="Barros A.L."/>
            <person name="Soares M.A."/>
            <person name="de Oliveira L.M."/>
            <person name="Marini M.M."/>
            <person name="Villalobos-Duno H."/>
            <person name="Cunha M.M."/>
            <person name="de Hoog S."/>
            <person name="da Silveira J.F."/>
            <person name="Henrissat B."/>
            <person name="Nino-Vega G.A."/>
            <person name="Cisalpino P.S."/>
            <person name="Mora-Montes H.M."/>
            <person name="Almeida S.R."/>
            <person name="Stajich J.E."/>
            <person name="Lopes-Bezerra L.M."/>
            <person name="Vasconcelos A.T."/>
            <person name="Felipe M.S."/>
        </authorList>
    </citation>
    <scope>NUCLEOTIDE SEQUENCE [LARGE SCALE GENOMIC DNA]</scope>
    <source>
        <strain evidence="4 5">5110</strain>
    </source>
</reference>
<dbReference type="RefSeq" id="XP_040615597.1">
    <property type="nucleotide sequence ID" value="XM_040763244.1"/>
</dbReference>
<name>A0A0C2IRE8_9PEZI</name>
<dbReference type="GO" id="GO:0016810">
    <property type="term" value="F:hydrolase activity, acting on carbon-nitrogen (but not peptide) bonds"/>
    <property type="evidence" value="ECO:0007669"/>
    <property type="project" value="InterPro"/>
</dbReference>
<dbReference type="Pfam" id="PF01979">
    <property type="entry name" value="Amidohydro_1"/>
    <property type="match status" value="1"/>
</dbReference>
<dbReference type="Gene3D" id="3.20.20.140">
    <property type="entry name" value="Metal-dependent hydrolases"/>
    <property type="match status" value="1"/>
</dbReference>
<dbReference type="OrthoDB" id="194468at2759"/>
<feature type="compositionally biased region" description="Polar residues" evidence="2">
    <location>
        <begin position="167"/>
        <end position="177"/>
    </location>
</feature>
<dbReference type="Gene3D" id="2.30.40.10">
    <property type="entry name" value="Urease, subunit C, domain 1"/>
    <property type="match status" value="1"/>
</dbReference>
<comment type="caution">
    <text evidence="4">The sequence shown here is derived from an EMBL/GenBank/DDBJ whole genome shotgun (WGS) entry which is preliminary data.</text>
</comment>
<dbReference type="GeneID" id="63678165"/>
<dbReference type="VEuPathDB" id="FungiDB:SPBR_04967"/>
<dbReference type="SUPFAM" id="SSF51338">
    <property type="entry name" value="Composite domain of metallo-dependent hydrolases"/>
    <property type="match status" value="2"/>
</dbReference>
<feature type="domain" description="Amidohydrolase-related" evidence="3">
    <location>
        <begin position="60"/>
        <end position="438"/>
    </location>
</feature>
<dbReference type="InterPro" id="IPR032466">
    <property type="entry name" value="Metal_Hydrolase"/>
</dbReference>
<keyword evidence="5" id="KW-1185">Reference proteome</keyword>
<evidence type="ECO:0000313" key="5">
    <source>
        <dbReference type="Proteomes" id="UP000031575"/>
    </source>
</evidence>
<accession>A0A0C2IRE8</accession>
<dbReference type="AlphaFoldDB" id="A0A0C2IRE8"/>
<dbReference type="SUPFAM" id="SSF51556">
    <property type="entry name" value="Metallo-dependent hydrolases"/>
    <property type="match status" value="1"/>
</dbReference>
<evidence type="ECO:0000259" key="3">
    <source>
        <dbReference type="Pfam" id="PF01979"/>
    </source>
</evidence>
<dbReference type="PANTHER" id="PTHR43794:SF11">
    <property type="entry name" value="AMIDOHYDROLASE-RELATED DOMAIN-CONTAINING PROTEIN"/>
    <property type="match status" value="1"/>
</dbReference>
<evidence type="ECO:0000313" key="4">
    <source>
        <dbReference type="EMBL" id="KIH87587.1"/>
    </source>
</evidence>